<sequence>MAQAILEIVECNFPPVQPLESEDEEDEELEPIPIHPWAQGVIPKKLAPAVILGSANDVKENDTLMEIKTSSKSVVTMEKTTKKKTRAKMDSAESSEIHKKPIQEKEFIPGWSKRPPGFRYVPHAGAVLNNVNMENSESSRRLARSRSKEQIPLRALNLLKNNLAQSAVFDADGNILATLPLALRSTVTSSRVRLRPSEKAAAAVA</sequence>
<dbReference type="EMBL" id="UYRU01051801">
    <property type="protein sequence ID" value="VDN11592.1"/>
    <property type="molecule type" value="Genomic_DNA"/>
</dbReference>
<accession>A0A3P7NSY5</accession>
<name>A0A3P7NSY5_DIBLA</name>
<evidence type="ECO:0000256" key="1">
    <source>
        <dbReference type="SAM" id="MobiDB-lite"/>
    </source>
</evidence>
<organism evidence="2 3">
    <name type="scientific">Dibothriocephalus latus</name>
    <name type="common">Fish tapeworm</name>
    <name type="synonym">Diphyllobothrium latum</name>
    <dbReference type="NCBI Taxonomy" id="60516"/>
    <lineage>
        <taxon>Eukaryota</taxon>
        <taxon>Metazoa</taxon>
        <taxon>Spiralia</taxon>
        <taxon>Lophotrochozoa</taxon>
        <taxon>Platyhelminthes</taxon>
        <taxon>Cestoda</taxon>
        <taxon>Eucestoda</taxon>
        <taxon>Diphyllobothriidea</taxon>
        <taxon>Diphyllobothriidae</taxon>
        <taxon>Dibothriocephalus</taxon>
    </lineage>
</organism>
<protein>
    <submittedName>
        <fullName evidence="2">Uncharacterized protein</fullName>
    </submittedName>
</protein>
<keyword evidence="3" id="KW-1185">Reference proteome</keyword>
<evidence type="ECO:0000313" key="3">
    <source>
        <dbReference type="Proteomes" id="UP000281553"/>
    </source>
</evidence>
<feature type="region of interest" description="Disordered" evidence="1">
    <location>
        <begin position="78"/>
        <end position="97"/>
    </location>
</feature>
<dbReference type="Proteomes" id="UP000281553">
    <property type="component" value="Unassembled WGS sequence"/>
</dbReference>
<dbReference type="AlphaFoldDB" id="A0A3P7NSY5"/>
<proteinExistence type="predicted"/>
<feature type="compositionally biased region" description="Basic and acidic residues" evidence="1">
    <location>
        <begin position="87"/>
        <end position="97"/>
    </location>
</feature>
<reference evidence="2 3" key="1">
    <citation type="submission" date="2018-11" db="EMBL/GenBank/DDBJ databases">
        <authorList>
            <consortium name="Pathogen Informatics"/>
        </authorList>
    </citation>
    <scope>NUCLEOTIDE SEQUENCE [LARGE SCALE GENOMIC DNA]</scope>
</reference>
<feature type="non-terminal residue" evidence="2">
    <location>
        <position position="205"/>
    </location>
</feature>
<gene>
    <name evidence="2" type="ORF">DILT_LOCUS7423</name>
</gene>
<evidence type="ECO:0000313" key="2">
    <source>
        <dbReference type="EMBL" id="VDN11592.1"/>
    </source>
</evidence>